<dbReference type="AlphaFoldDB" id="A0A3P3DVJ1"/>
<dbReference type="Pfam" id="PF13412">
    <property type="entry name" value="HTH_24"/>
    <property type="match status" value="1"/>
</dbReference>
<evidence type="ECO:0000256" key="3">
    <source>
        <dbReference type="ARBA" id="ARBA00023163"/>
    </source>
</evidence>
<dbReference type="Gene3D" id="1.10.10.10">
    <property type="entry name" value="Winged helix-like DNA-binding domain superfamily/Winged helix DNA-binding domain"/>
    <property type="match status" value="1"/>
</dbReference>
<dbReference type="PROSITE" id="PS00519">
    <property type="entry name" value="HTH_ASNC_1"/>
    <property type="match status" value="1"/>
</dbReference>
<dbReference type="InterPro" id="IPR019887">
    <property type="entry name" value="Tscrpt_reg_AsnC/Lrp_C"/>
</dbReference>
<name>A0A3P3DVJ1_9RHOB</name>
<dbReference type="InterPro" id="IPR036390">
    <property type="entry name" value="WH_DNA-bd_sf"/>
</dbReference>
<dbReference type="SUPFAM" id="SSF54909">
    <property type="entry name" value="Dimeric alpha+beta barrel"/>
    <property type="match status" value="1"/>
</dbReference>
<dbReference type="PROSITE" id="PS50956">
    <property type="entry name" value="HTH_ASNC_2"/>
    <property type="match status" value="1"/>
</dbReference>
<evidence type="ECO:0000259" key="4">
    <source>
        <dbReference type="PROSITE" id="PS50956"/>
    </source>
</evidence>
<dbReference type="Pfam" id="PF01037">
    <property type="entry name" value="AsnC_trans_reg"/>
    <property type="match status" value="1"/>
</dbReference>
<dbReference type="CDD" id="cd00090">
    <property type="entry name" value="HTH_ARSR"/>
    <property type="match status" value="1"/>
</dbReference>
<dbReference type="InterPro" id="IPR019885">
    <property type="entry name" value="Tscrpt_reg_HTH_AsnC-type_CS"/>
</dbReference>
<dbReference type="InterPro" id="IPR036388">
    <property type="entry name" value="WH-like_DNA-bd_sf"/>
</dbReference>
<dbReference type="PRINTS" id="PR00033">
    <property type="entry name" value="HTHASNC"/>
</dbReference>
<keyword evidence="3" id="KW-0804">Transcription</keyword>
<protein>
    <submittedName>
        <fullName evidence="5">Lrp/AsnC family transcriptional regulator</fullName>
    </submittedName>
</protein>
<dbReference type="Proteomes" id="UP000282125">
    <property type="component" value="Unassembled WGS sequence"/>
</dbReference>
<dbReference type="InterPro" id="IPR000485">
    <property type="entry name" value="AsnC-type_HTH_dom"/>
</dbReference>
<dbReference type="InterPro" id="IPR011991">
    <property type="entry name" value="ArsR-like_HTH"/>
</dbReference>
<reference evidence="5 6" key="1">
    <citation type="submission" date="2018-11" db="EMBL/GenBank/DDBJ databases">
        <title>Gemmobacter sp. nov., YIM 102744-1 draft genome.</title>
        <authorList>
            <person name="Li G."/>
            <person name="Jiang Y."/>
        </authorList>
    </citation>
    <scope>NUCLEOTIDE SEQUENCE [LARGE SCALE GENOMIC DNA]</scope>
    <source>
        <strain evidence="5 6">YIM 102744-1</strain>
    </source>
</reference>
<dbReference type="GO" id="GO:0005829">
    <property type="term" value="C:cytosol"/>
    <property type="evidence" value="ECO:0007669"/>
    <property type="project" value="TreeGrafter"/>
</dbReference>
<keyword evidence="2" id="KW-0238">DNA-binding</keyword>
<dbReference type="SMART" id="SM00344">
    <property type="entry name" value="HTH_ASNC"/>
    <property type="match status" value="1"/>
</dbReference>
<dbReference type="OrthoDB" id="9803143at2"/>
<dbReference type="RefSeq" id="WP_124963360.1">
    <property type="nucleotide sequence ID" value="NZ_RRAZ01000002.1"/>
</dbReference>
<feature type="domain" description="HTH asnC-type" evidence="4">
    <location>
        <begin position="6"/>
        <end position="67"/>
    </location>
</feature>
<dbReference type="EMBL" id="RRAZ01000002">
    <property type="protein sequence ID" value="RRH78270.1"/>
    <property type="molecule type" value="Genomic_DNA"/>
</dbReference>
<dbReference type="SUPFAM" id="SSF46785">
    <property type="entry name" value="Winged helix' DNA-binding domain"/>
    <property type="match status" value="1"/>
</dbReference>
<evidence type="ECO:0000256" key="1">
    <source>
        <dbReference type="ARBA" id="ARBA00023015"/>
    </source>
</evidence>
<evidence type="ECO:0000313" key="5">
    <source>
        <dbReference type="EMBL" id="RRH78270.1"/>
    </source>
</evidence>
<dbReference type="GO" id="GO:0043200">
    <property type="term" value="P:response to amino acid"/>
    <property type="evidence" value="ECO:0007669"/>
    <property type="project" value="TreeGrafter"/>
</dbReference>
<evidence type="ECO:0000256" key="2">
    <source>
        <dbReference type="ARBA" id="ARBA00023125"/>
    </source>
</evidence>
<dbReference type="GO" id="GO:0043565">
    <property type="term" value="F:sequence-specific DNA binding"/>
    <property type="evidence" value="ECO:0007669"/>
    <property type="project" value="InterPro"/>
</dbReference>
<dbReference type="Gene3D" id="3.30.70.920">
    <property type="match status" value="1"/>
</dbReference>
<dbReference type="PANTHER" id="PTHR30154:SF34">
    <property type="entry name" value="TRANSCRIPTIONAL REGULATOR AZLB"/>
    <property type="match status" value="1"/>
</dbReference>
<sequence>MKAAKLDAIDRRILDELQRDARISNVQLAARVGLSASPCLARVRRLEQEGFLKAYVALVPPEALGLSITVFIQVSLEMQHKAALSRFETRVAEFPEVMECYLMTGDSDYLLRVVVPDMEALQTFIMQDLTEIPGVRNIRSSFALRQISYKTALPMES</sequence>
<keyword evidence="6" id="KW-1185">Reference proteome</keyword>
<dbReference type="InterPro" id="IPR011008">
    <property type="entry name" value="Dimeric_a/b-barrel"/>
</dbReference>
<organism evidence="5 6">
    <name type="scientific">Falsigemmobacter faecalis</name>
    <dbReference type="NCBI Taxonomy" id="2488730"/>
    <lineage>
        <taxon>Bacteria</taxon>
        <taxon>Pseudomonadati</taxon>
        <taxon>Pseudomonadota</taxon>
        <taxon>Alphaproteobacteria</taxon>
        <taxon>Rhodobacterales</taxon>
        <taxon>Paracoccaceae</taxon>
        <taxon>Falsigemmobacter</taxon>
    </lineage>
</organism>
<accession>A0A3P3DVJ1</accession>
<proteinExistence type="predicted"/>
<comment type="caution">
    <text evidence="5">The sequence shown here is derived from an EMBL/GenBank/DDBJ whole genome shotgun (WGS) entry which is preliminary data.</text>
</comment>
<gene>
    <name evidence="5" type="ORF">EG244_02165</name>
</gene>
<dbReference type="GO" id="GO:0006355">
    <property type="term" value="P:regulation of DNA-templated transcription"/>
    <property type="evidence" value="ECO:0007669"/>
    <property type="project" value="UniProtKB-ARBA"/>
</dbReference>
<keyword evidence="1" id="KW-0805">Transcription regulation</keyword>
<evidence type="ECO:0000313" key="6">
    <source>
        <dbReference type="Proteomes" id="UP000282125"/>
    </source>
</evidence>
<dbReference type="InterPro" id="IPR019888">
    <property type="entry name" value="Tscrpt_reg_AsnC-like"/>
</dbReference>
<dbReference type="PANTHER" id="PTHR30154">
    <property type="entry name" value="LEUCINE-RESPONSIVE REGULATORY PROTEIN"/>
    <property type="match status" value="1"/>
</dbReference>